<keyword evidence="2" id="KW-1185">Reference proteome</keyword>
<gene>
    <name evidence="1" type="ORF">B0H17DRAFT_1074026</name>
</gene>
<accession>A0AAD7D8K1</accession>
<evidence type="ECO:0000313" key="2">
    <source>
        <dbReference type="Proteomes" id="UP001221757"/>
    </source>
</evidence>
<dbReference type="EMBL" id="JARKIE010000107">
    <property type="protein sequence ID" value="KAJ7683569.1"/>
    <property type="molecule type" value="Genomic_DNA"/>
</dbReference>
<comment type="caution">
    <text evidence="1">The sequence shown here is derived from an EMBL/GenBank/DDBJ whole genome shotgun (WGS) entry which is preliminary data.</text>
</comment>
<proteinExistence type="predicted"/>
<dbReference type="AlphaFoldDB" id="A0AAD7D8K1"/>
<evidence type="ECO:0000313" key="1">
    <source>
        <dbReference type="EMBL" id="KAJ7683569.1"/>
    </source>
</evidence>
<protein>
    <submittedName>
        <fullName evidence="1">Uncharacterized protein</fullName>
    </submittedName>
</protein>
<dbReference type="Proteomes" id="UP001221757">
    <property type="component" value="Unassembled WGS sequence"/>
</dbReference>
<organism evidence="1 2">
    <name type="scientific">Mycena rosella</name>
    <name type="common">Pink bonnet</name>
    <name type="synonym">Agaricus rosellus</name>
    <dbReference type="NCBI Taxonomy" id="1033263"/>
    <lineage>
        <taxon>Eukaryota</taxon>
        <taxon>Fungi</taxon>
        <taxon>Dikarya</taxon>
        <taxon>Basidiomycota</taxon>
        <taxon>Agaricomycotina</taxon>
        <taxon>Agaricomycetes</taxon>
        <taxon>Agaricomycetidae</taxon>
        <taxon>Agaricales</taxon>
        <taxon>Marasmiineae</taxon>
        <taxon>Mycenaceae</taxon>
        <taxon>Mycena</taxon>
    </lineage>
</organism>
<sequence>MRSDDPSGASKKRKRSRRRIPKNIVYHPALPAVSFSPMLNTLNEAYQSALSDEALAAARPIQRMEDWNWELSAVQIAGLSHEELTIWKDLLVCLESLRLAGITVHPANWTIPVGYNQQQQPCKHHAWMSTRQDDAVRFAAKSLNEPNILDPAQSDAYTLIKNDLKAYECCIRAQAEAWKPDLVTGLAGRSILQPVE</sequence>
<name>A0AAD7D8K1_MYCRO</name>
<reference evidence="1" key="1">
    <citation type="submission" date="2023-03" db="EMBL/GenBank/DDBJ databases">
        <title>Massive genome expansion in bonnet fungi (Mycena s.s.) driven by repeated elements and novel gene families across ecological guilds.</title>
        <authorList>
            <consortium name="Lawrence Berkeley National Laboratory"/>
            <person name="Harder C.B."/>
            <person name="Miyauchi S."/>
            <person name="Viragh M."/>
            <person name="Kuo A."/>
            <person name="Thoen E."/>
            <person name="Andreopoulos B."/>
            <person name="Lu D."/>
            <person name="Skrede I."/>
            <person name="Drula E."/>
            <person name="Henrissat B."/>
            <person name="Morin E."/>
            <person name="Kohler A."/>
            <person name="Barry K."/>
            <person name="LaButti K."/>
            <person name="Morin E."/>
            <person name="Salamov A."/>
            <person name="Lipzen A."/>
            <person name="Mereny Z."/>
            <person name="Hegedus B."/>
            <person name="Baldrian P."/>
            <person name="Stursova M."/>
            <person name="Weitz H."/>
            <person name="Taylor A."/>
            <person name="Grigoriev I.V."/>
            <person name="Nagy L.G."/>
            <person name="Martin F."/>
            <person name="Kauserud H."/>
        </authorList>
    </citation>
    <scope>NUCLEOTIDE SEQUENCE</scope>
    <source>
        <strain evidence="1">CBHHK067</strain>
    </source>
</reference>